<protein>
    <submittedName>
        <fullName evidence="3">CubicO group peptidase, beta-lactamase class C family</fullName>
    </submittedName>
</protein>
<evidence type="ECO:0000313" key="3">
    <source>
        <dbReference type="EMBL" id="SOB79159.1"/>
    </source>
</evidence>
<dbReference type="EMBL" id="OBMI01000001">
    <property type="protein sequence ID" value="SOB79159.1"/>
    <property type="molecule type" value="Genomic_DNA"/>
</dbReference>
<gene>
    <name evidence="3" type="ORF">SAMN06297144_0406</name>
</gene>
<reference evidence="3 4" key="1">
    <citation type="submission" date="2017-07" db="EMBL/GenBank/DDBJ databases">
        <authorList>
            <person name="Sun Z.S."/>
            <person name="Albrecht U."/>
            <person name="Echele G."/>
            <person name="Lee C.C."/>
        </authorList>
    </citation>
    <scope>NUCLEOTIDE SEQUENCE [LARGE SCALE GENOMIC DNA]</scope>
    <source>
        <strain evidence="3 4">CGMCC 1.12672</strain>
    </source>
</reference>
<dbReference type="Pfam" id="PF11954">
    <property type="entry name" value="DUF3471"/>
    <property type="match status" value="1"/>
</dbReference>
<organism evidence="3 4">
    <name type="scientific">Sphingomonas guangdongensis</name>
    <dbReference type="NCBI Taxonomy" id="1141890"/>
    <lineage>
        <taxon>Bacteria</taxon>
        <taxon>Pseudomonadati</taxon>
        <taxon>Pseudomonadota</taxon>
        <taxon>Alphaproteobacteria</taxon>
        <taxon>Sphingomonadales</taxon>
        <taxon>Sphingomonadaceae</taxon>
        <taxon>Sphingomonas</taxon>
    </lineage>
</organism>
<keyword evidence="4" id="KW-1185">Reference proteome</keyword>
<sequence>MVQLNRREMFIGAGVSALVPASAGGSVRDIREAWLDTLVRDFMERFETPGIAVTIVRPGRPALFRGYGLRTIGRAEPVDEKTIFAIASNSKAMTAAALAILVDDSKIAWDQPVTRYLPDFAMSDPRVTEMMTVRDLLIHSSGLPLGAGDLMWSPPTTKTVADLVHGIRYLPLKTGFREKFAYDNILYVVAGEVIAQVSGLSWRDFVSTHVLQPLGMIDSVPTRSLIRTNNVVSQHSRRGGPVIGTGPMSVVSMADDGKTDPAGGVYCSARDAARWLSVQLSKGLTANGRLWSEGQADAMWTPQTLINDDLFGYAGTPAASALNAYALGWFVQSFRGHKMIYHEGGDIGQVTHHVLLPDLGCGIAVYTNANGRNSFGLRNAILDHLIGTPPYDWLEFEVAKFDEREASLRIAGASSPLARPAGSPSLPLDTYVGRYRDPWYGDVEITRQPTGLRVRFVPTPTLTSVLEAWGPDAFRTRFAPDIGEDAIISFANDGRRVTHVTMRALSPTADFSYDYHDLHLVPVDGTSQ</sequence>
<dbReference type="Gene3D" id="3.40.710.10">
    <property type="entry name" value="DD-peptidase/beta-lactamase superfamily"/>
    <property type="match status" value="1"/>
</dbReference>
<dbReference type="Proteomes" id="UP000219494">
    <property type="component" value="Unassembled WGS sequence"/>
</dbReference>
<dbReference type="SUPFAM" id="SSF56601">
    <property type="entry name" value="beta-lactamase/transpeptidase-like"/>
    <property type="match status" value="1"/>
</dbReference>
<dbReference type="PANTHER" id="PTHR46825:SF15">
    <property type="entry name" value="BETA-LACTAMASE-RELATED DOMAIN-CONTAINING PROTEIN"/>
    <property type="match status" value="1"/>
</dbReference>
<proteinExistence type="predicted"/>
<dbReference type="PANTHER" id="PTHR46825">
    <property type="entry name" value="D-ALANYL-D-ALANINE-CARBOXYPEPTIDASE/ENDOPEPTIDASE AMPH"/>
    <property type="match status" value="1"/>
</dbReference>
<dbReference type="RefSeq" id="WP_179640813.1">
    <property type="nucleotide sequence ID" value="NZ_OBMI01000001.1"/>
</dbReference>
<feature type="domain" description="Beta-lactamase-related" evidence="1">
    <location>
        <begin position="35"/>
        <end position="386"/>
    </location>
</feature>
<accession>A0A285QCI3</accession>
<evidence type="ECO:0000259" key="2">
    <source>
        <dbReference type="Pfam" id="PF11954"/>
    </source>
</evidence>
<dbReference type="InterPro" id="IPR012338">
    <property type="entry name" value="Beta-lactam/transpept-like"/>
</dbReference>
<dbReference type="InterPro" id="IPR001466">
    <property type="entry name" value="Beta-lactam-related"/>
</dbReference>
<dbReference type="InterPro" id="IPR021860">
    <property type="entry name" value="Peptidase_S12_Pab87-rel_C"/>
</dbReference>
<dbReference type="Pfam" id="PF00144">
    <property type="entry name" value="Beta-lactamase"/>
    <property type="match status" value="1"/>
</dbReference>
<name>A0A285QCI3_9SPHN</name>
<feature type="domain" description="Peptidase S12 Pab87-related C-terminal" evidence="2">
    <location>
        <begin position="420"/>
        <end position="520"/>
    </location>
</feature>
<dbReference type="Gene3D" id="2.40.128.600">
    <property type="match status" value="1"/>
</dbReference>
<evidence type="ECO:0000259" key="1">
    <source>
        <dbReference type="Pfam" id="PF00144"/>
    </source>
</evidence>
<dbReference type="AlphaFoldDB" id="A0A285QCI3"/>
<dbReference type="InterPro" id="IPR050491">
    <property type="entry name" value="AmpC-like"/>
</dbReference>
<evidence type="ECO:0000313" key="4">
    <source>
        <dbReference type="Proteomes" id="UP000219494"/>
    </source>
</evidence>